<name>A0A8X6TV27_NEPPI</name>
<dbReference type="AlphaFoldDB" id="A0A8X6TV27"/>
<dbReference type="PROSITE" id="PS51300">
    <property type="entry name" value="NIRD"/>
    <property type="match status" value="1"/>
</dbReference>
<evidence type="ECO:0000313" key="2">
    <source>
        <dbReference type="Proteomes" id="UP000887013"/>
    </source>
</evidence>
<accession>A0A8X6TV27</accession>
<keyword evidence="2" id="KW-1185">Reference proteome</keyword>
<comment type="caution">
    <text evidence="1">The sequence shown here is derived from an EMBL/GenBank/DDBJ whole genome shotgun (WGS) entry which is preliminary data.</text>
</comment>
<organism evidence="1 2">
    <name type="scientific">Nephila pilipes</name>
    <name type="common">Giant wood spider</name>
    <name type="synonym">Nephila maculata</name>
    <dbReference type="NCBI Taxonomy" id="299642"/>
    <lineage>
        <taxon>Eukaryota</taxon>
        <taxon>Metazoa</taxon>
        <taxon>Ecdysozoa</taxon>
        <taxon>Arthropoda</taxon>
        <taxon>Chelicerata</taxon>
        <taxon>Arachnida</taxon>
        <taxon>Araneae</taxon>
        <taxon>Araneomorphae</taxon>
        <taxon>Entelegynae</taxon>
        <taxon>Araneoidea</taxon>
        <taxon>Nephilidae</taxon>
        <taxon>Nephila</taxon>
    </lineage>
</organism>
<gene>
    <name evidence="1" type="ORF">NPIL_557661</name>
</gene>
<evidence type="ECO:0000313" key="1">
    <source>
        <dbReference type="EMBL" id="GFT49877.1"/>
    </source>
</evidence>
<proteinExistence type="predicted"/>
<dbReference type="Proteomes" id="UP000887013">
    <property type="component" value="Unassembled WGS sequence"/>
</dbReference>
<reference evidence="1" key="1">
    <citation type="submission" date="2020-08" db="EMBL/GenBank/DDBJ databases">
        <title>Multicomponent nature underlies the extraordinary mechanical properties of spider dragline silk.</title>
        <authorList>
            <person name="Kono N."/>
            <person name="Nakamura H."/>
            <person name="Mori M."/>
            <person name="Yoshida Y."/>
            <person name="Ohtoshi R."/>
            <person name="Malay A.D."/>
            <person name="Moran D.A.P."/>
            <person name="Tomita M."/>
            <person name="Numata K."/>
            <person name="Arakawa K."/>
        </authorList>
    </citation>
    <scope>NUCLEOTIDE SEQUENCE</scope>
</reference>
<dbReference type="EMBL" id="BMAW01016596">
    <property type="protein sequence ID" value="GFT49877.1"/>
    <property type="molecule type" value="Genomic_DNA"/>
</dbReference>
<protein>
    <submittedName>
        <fullName evidence="1">Uncharacterized protein</fullName>
    </submittedName>
</protein>
<sequence>MQHVKLRAGNNLENFKKSLKALEVKVAQDGTTLTEEQITALEKAKEEKEAYGEIALREGGKVQNIWKYCQNSCMSHLPQNHEWLFQKLNITTGDMKGKETLGFYLWSSSRCEGGGYAKDAFKKAKRF</sequence>